<evidence type="ECO:0000256" key="3">
    <source>
        <dbReference type="PROSITE-ProRule" id="PRU00708"/>
    </source>
</evidence>
<evidence type="ECO:0000313" key="6">
    <source>
        <dbReference type="Proteomes" id="UP001255856"/>
    </source>
</evidence>
<dbReference type="PROSITE" id="PS51375">
    <property type="entry name" value="PPR"/>
    <property type="match status" value="7"/>
</dbReference>
<dbReference type="SUPFAM" id="SSF48452">
    <property type="entry name" value="TPR-like"/>
    <property type="match status" value="1"/>
</dbReference>
<feature type="repeat" description="PPR" evidence="3">
    <location>
        <begin position="263"/>
        <end position="297"/>
    </location>
</feature>
<dbReference type="Pfam" id="PF13812">
    <property type="entry name" value="PPR_3"/>
    <property type="match status" value="1"/>
</dbReference>
<dbReference type="PANTHER" id="PTHR47447">
    <property type="entry name" value="OS03G0856100 PROTEIN"/>
    <property type="match status" value="1"/>
</dbReference>
<keyword evidence="2" id="KW-0677">Repeat</keyword>
<feature type="domain" description="PROP1-like PPR" evidence="4">
    <location>
        <begin position="58"/>
        <end position="210"/>
    </location>
</feature>
<evidence type="ECO:0000313" key="5">
    <source>
        <dbReference type="EMBL" id="KAK2077375.1"/>
    </source>
</evidence>
<evidence type="ECO:0000259" key="4">
    <source>
        <dbReference type="Pfam" id="PF17177"/>
    </source>
</evidence>
<dbReference type="InterPro" id="IPR033443">
    <property type="entry name" value="PROP1-like_PPR_dom"/>
</dbReference>
<dbReference type="Gene3D" id="1.10.472.10">
    <property type="entry name" value="Cyclin-like"/>
    <property type="match status" value="1"/>
</dbReference>
<dbReference type="InterPro" id="IPR011990">
    <property type="entry name" value="TPR-like_helical_dom_sf"/>
</dbReference>
<dbReference type="Gene3D" id="1.25.40.10">
    <property type="entry name" value="Tetratricopeptide repeat domain"/>
    <property type="match status" value="2"/>
</dbReference>
<comment type="caution">
    <text evidence="5">The sequence shown here is derived from an EMBL/GenBank/DDBJ whole genome shotgun (WGS) entry which is preliminary data.</text>
</comment>
<evidence type="ECO:0000256" key="2">
    <source>
        <dbReference type="ARBA" id="ARBA00022737"/>
    </source>
</evidence>
<accession>A0AAD9IIR6</accession>
<dbReference type="InterPro" id="IPR002885">
    <property type="entry name" value="PPR_rpt"/>
</dbReference>
<sequence length="786" mass="80232">MEAVEVDLASLDSRAVAALLKELAKAGLAHRASELFDALRALPPGHPLARLADLYTYTTIISQCGSHQQLRRALELVAEMRVRGIACNVHTYSALMGVAVKCGECDLALDVYQQALDEGLSPNAVTFNILIDVHGRAGRWREAVEVLSEFERHRLAPEPRTYNAVIGICARAGAADAAAGVYERMLRAGAAPSSTTYTSLISAYGKAGRVDDAMTAMRDMSARGLEPNVITYSSLVCAAEKAGRGDLALGVVADMRQRGCRPNVVTYNALLGACGQAGLWREALRAFDAMRAEGCWPDAAMLASGLRPDAGVLAGLLDALAGPGLVAAVRRGLQAYAAAVAAGHLRGGPSAVGTWQAEAAGAAAAEAAALHWLWTLREAAGGGAAAAAGPDTLRLTLGRGRTAPGLVRTSLTRASPLPGAEAQVVPLGTSTKPAVMRLGNRPGEGGAATPFAAPGALFRPSAGPSAGGDAPPALGRVSASALAGADVAATVERALVALGEALDIPWSVSVNDWAVSVAAPRAALLDWLASPRGALAVAPVAAALASPVVPAAALVEADAAAAEACGAAFARCRPPRRRARALAAAVLRLGLVLSMRNEISHDAVQLADRYARQVALPPATVERPAAALALAAIALAAQQAGLAVEESAPGWAPLMGLVGTSAEEVALERQRLVAALSGDTAAISPLRVLQLYFERLGCTVQAVATDAQLQAFMAGAVEQASNAALSPLGPPALPPSVVAAACLQATAARLGIRPAWSATLQKMTGYAEEDVAYAANKIGLAEPLAS</sequence>
<dbReference type="NCBIfam" id="TIGR00756">
    <property type="entry name" value="PPR"/>
    <property type="match status" value="7"/>
</dbReference>
<gene>
    <name evidence="5" type="ORF">QBZ16_004220</name>
</gene>
<proteinExistence type="inferred from homology"/>
<feature type="repeat" description="PPR" evidence="3">
    <location>
        <begin position="123"/>
        <end position="157"/>
    </location>
</feature>
<reference evidence="5" key="1">
    <citation type="submission" date="2021-01" db="EMBL/GenBank/DDBJ databases">
        <authorList>
            <person name="Eckstrom K.M.E."/>
        </authorList>
    </citation>
    <scope>NUCLEOTIDE SEQUENCE</scope>
    <source>
        <strain evidence="5">UVCC 0001</strain>
    </source>
</reference>
<feature type="repeat" description="PPR" evidence="3">
    <location>
        <begin position="193"/>
        <end position="227"/>
    </location>
</feature>
<protein>
    <recommendedName>
        <fullName evidence="4">PROP1-like PPR domain-containing protein</fullName>
    </recommendedName>
</protein>
<dbReference type="PANTHER" id="PTHR47447:SF17">
    <property type="entry name" value="OS12G0638900 PROTEIN"/>
    <property type="match status" value="1"/>
</dbReference>
<dbReference type="Proteomes" id="UP001255856">
    <property type="component" value="Unassembled WGS sequence"/>
</dbReference>
<dbReference type="SUPFAM" id="SSF47954">
    <property type="entry name" value="Cyclin-like"/>
    <property type="match status" value="1"/>
</dbReference>
<organism evidence="5 6">
    <name type="scientific">Prototheca wickerhamii</name>
    <dbReference type="NCBI Taxonomy" id="3111"/>
    <lineage>
        <taxon>Eukaryota</taxon>
        <taxon>Viridiplantae</taxon>
        <taxon>Chlorophyta</taxon>
        <taxon>core chlorophytes</taxon>
        <taxon>Trebouxiophyceae</taxon>
        <taxon>Chlorellales</taxon>
        <taxon>Chlorellaceae</taxon>
        <taxon>Prototheca</taxon>
    </lineage>
</organism>
<evidence type="ECO:0000256" key="1">
    <source>
        <dbReference type="ARBA" id="ARBA00007626"/>
    </source>
</evidence>
<dbReference type="Pfam" id="PF17177">
    <property type="entry name" value="PPR_long"/>
    <property type="match status" value="1"/>
</dbReference>
<feature type="repeat" description="PPR" evidence="3">
    <location>
        <begin position="88"/>
        <end position="122"/>
    </location>
</feature>
<comment type="similarity">
    <text evidence="1">Belongs to the PPR family. P subfamily.</text>
</comment>
<feature type="repeat" description="PPR" evidence="3">
    <location>
        <begin position="53"/>
        <end position="87"/>
    </location>
</feature>
<feature type="repeat" description="PPR" evidence="3">
    <location>
        <begin position="228"/>
        <end position="262"/>
    </location>
</feature>
<dbReference type="InterPro" id="IPR036915">
    <property type="entry name" value="Cyclin-like_sf"/>
</dbReference>
<feature type="repeat" description="PPR" evidence="3">
    <location>
        <begin position="158"/>
        <end position="192"/>
    </location>
</feature>
<keyword evidence="6" id="KW-1185">Reference proteome</keyword>
<dbReference type="EMBL" id="JASFZW010000006">
    <property type="protein sequence ID" value="KAK2077375.1"/>
    <property type="molecule type" value="Genomic_DNA"/>
</dbReference>
<name>A0AAD9IIR6_PROWI</name>
<dbReference type="AlphaFoldDB" id="A0AAD9IIR6"/>